<dbReference type="RefSeq" id="WP_092343275.1">
    <property type="nucleotide sequence ID" value="NZ_LN906597.1"/>
</dbReference>
<dbReference type="Proteomes" id="UP000198651">
    <property type="component" value="Chromosome I"/>
</dbReference>
<dbReference type="AlphaFoldDB" id="A0A0S4M311"/>
<evidence type="ECO:0000313" key="2">
    <source>
        <dbReference type="Proteomes" id="UP000198651"/>
    </source>
</evidence>
<sequence>MSSINSRGNCTLLELSMKSVFGVDCKESLGHLMQLSHTEAFEFATLMRREGVSFSKYEPILESSSGREMFPERWDKFCDDHRWLLGNPNDLRLISSFTVVMEKVIGIVGRMFPEKFDLDTIDCLWKYNLIYQIVNNKIGSDIVKAYYATEGTVLALMEPSNAADGLILPSLNSSADVFCYYDPMCFFPVHNHINGGRCSSALEIYKSIFSMLFDVSVVVYDLSESKDNISKILYHVLMAALLQIEKTLLKADEVRYELVGRRGVGIERRLSIIESLNLITCLRSIKKDVCKVERTILLAIKNCNFVPLEDMMSMFKSISEREEEIKCELVVVSAFLKTKYPQLIEKRRVMVRSMLDKVRRSEVSDSGCMCLTHEHIDNIYKSVEKLNNEIKEMEVFLDSVSNSETLLQ</sequence>
<accession>A0A0S4M311</accession>
<dbReference type="OrthoDB" id="9939774at2"/>
<organism evidence="1 2">
    <name type="scientific">Candidatus Ichthyocystis hellenicum</name>
    <dbReference type="NCBI Taxonomy" id="1561003"/>
    <lineage>
        <taxon>Bacteria</taxon>
        <taxon>Pseudomonadati</taxon>
        <taxon>Pseudomonadota</taxon>
        <taxon>Betaproteobacteria</taxon>
        <taxon>Burkholderiales</taxon>
        <taxon>Candidatus Ichthyocystis</taxon>
    </lineage>
</organism>
<proteinExistence type="predicted"/>
<name>A0A0S4M311_9BURK</name>
<keyword evidence="2" id="KW-1185">Reference proteome</keyword>
<evidence type="ECO:0000313" key="1">
    <source>
        <dbReference type="EMBL" id="CUT18163.1"/>
    </source>
</evidence>
<protein>
    <submittedName>
        <fullName evidence="1">Putative coiled coil protein</fullName>
    </submittedName>
</protein>
<gene>
    <name evidence="1" type="ORF">Ark11_1359</name>
</gene>
<reference evidence="2" key="1">
    <citation type="submission" date="2015-11" db="EMBL/GenBank/DDBJ databases">
        <authorList>
            <person name="Seth-Smith H.M.B."/>
        </authorList>
    </citation>
    <scope>NUCLEOTIDE SEQUENCE [LARGE SCALE GENOMIC DNA]</scope>
    <source>
        <strain evidence="2">2013Ark11</strain>
    </source>
</reference>
<dbReference type="EMBL" id="LN906597">
    <property type="protein sequence ID" value="CUT18163.1"/>
    <property type="molecule type" value="Genomic_DNA"/>
</dbReference>